<dbReference type="RefSeq" id="WP_133872884.1">
    <property type="nucleotide sequence ID" value="NZ_BOMD01000022.1"/>
</dbReference>
<protein>
    <submittedName>
        <fullName evidence="1">Uncharacterized protein</fullName>
    </submittedName>
</protein>
<accession>A0A4R6JPG0</accession>
<dbReference type="OrthoDB" id="3530961at2"/>
<dbReference type="AlphaFoldDB" id="A0A4R6JPG0"/>
<dbReference type="Proteomes" id="UP000294901">
    <property type="component" value="Unassembled WGS sequence"/>
</dbReference>
<comment type="caution">
    <text evidence="1">The sequence shown here is derived from an EMBL/GenBank/DDBJ whole genome shotgun (WGS) entry which is preliminary data.</text>
</comment>
<sequence>MTTTPNDRRQALADGLRALADFLQEHPDLPASTGQEIHHCVGGRDDAEGITNLTTIAELLGGSVTATGGGPLTEATTHFQVSRSFGPVHYRATYIRRAEMDAWNALMSYSGRVTAAPATEVTPC</sequence>
<proteinExistence type="predicted"/>
<organism evidence="1 2">
    <name type="scientific">Paractinoplanes brasiliensis</name>
    <dbReference type="NCBI Taxonomy" id="52695"/>
    <lineage>
        <taxon>Bacteria</taxon>
        <taxon>Bacillati</taxon>
        <taxon>Actinomycetota</taxon>
        <taxon>Actinomycetes</taxon>
        <taxon>Micromonosporales</taxon>
        <taxon>Micromonosporaceae</taxon>
        <taxon>Paractinoplanes</taxon>
    </lineage>
</organism>
<dbReference type="EMBL" id="SNWR01000001">
    <property type="protein sequence ID" value="TDO38403.1"/>
    <property type="molecule type" value="Genomic_DNA"/>
</dbReference>
<keyword evidence="2" id="KW-1185">Reference proteome</keyword>
<reference evidence="1 2" key="1">
    <citation type="submission" date="2019-03" db="EMBL/GenBank/DDBJ databases">
        <title>Sequencing the genomes of 1000 actinobacteria strains.</title>
        <authorList>
            <person name="Klenk H.-P."/>
        </authorList>
    </citation>
    <scope>NUCLEOTIDE SEQUENCE [LARGE SCALE GENOMIC DNA]</scope>
    <source>
        <strain evidence="1 2">DSM 43805</strain>
    </source>
</reference>
<evidence type="ECO:0000313" key="1">
    <source>
        <dbReference type="EMBL" id="TDO38403.1"/>
    </source>
</evidence>
<evidence type="ECO:0000313" key="2">
    <source>
        <dbReference type="Proteomes" id="UP000294901"/>
    </source>
</evidence>
<gene>
    <name evidence="1" type="ORF">C8E87_2056</name>
</gene>
<name>A0A4R6JPG0_9ACTN</name>